<accession>A0A183GHX8</accession>
<dbReference type="AlphaFoldDB" id="A0A183GHX8"/>
<keyword evidence="1" id="KW-1185">Reference proteome</keyword>
<sequence length="98" mass="11019">LQDESDRSFRRLTKGQSVGLKYIGIVLEVAKEILDSAGNVTELLVRASALNEQNKPKAFVHWVSRPTTAEVRLYERLNFVSSNPDSKPSIPIPRRSLL</sequence>
<dbReference type="Proteomes" id="UP000050761">
    <property type="component" value="Unassembled WGS sequence"/>
</dbReference>
<dbReference type="Gene3D" id="2.40.240.10">
    <property type="entry name" value="Ribosomal Protein L25, Chain P"/>
    <property type="match status" value="1"/>
</dbReference>
<dbReference type="WBParaSite" id="HPBE_0002220001-mRNA-1">
    <property type="protein sequence ID" value="HPBE_0002220001-mRNA-1"/>
    <property type="gene ID" value="HPBE_0002220001"/>
</dbReference>
<evidence type="ECO:0000313" key="1">
    <source>
        <dbReference type="Proteomes" id="UP000050761"/>
    </source>
</evidence>
<organism evidence="1 2">
    <name type="scientific">Heligmosomoides polygyrus</name>
    <name type="common">Parasitic roundworm</name>
    <dbReference type="NCBI Taxonomy" id="6339"/>
    <lineage>
        <taxon>Eukaryota</taxon>
        <taxon>Metazoa</taxon>
        <taxon>Ecdysozoa</taxon>
        <taxon>Nematoda</taxon>
        <taxon>Chromadorea</taxon>
        <taxon>Rhabditida</taxon>
        <taxon>Rhabditina</taxon>
        <taxon>Rhabditomorpha</taxon>
        <taxon>Strongyloidea</taxon>
        <taxon>Heligmosomidae</taxon>
        <taxon>Heligmosomoides</taxon>
    </lineage>
</organism>
<reference evidence="2" key="1">
    <citation type="submission" date="2019-09" db="UniProtKB">
        <authorList>
            <consortium name="WormBaseParasite"/>
        </authorList>
    </citation>
    <scope>IDENTIFICATION</scope>
</reference>
<dbReference type="InterPro" id="IPR011035">
    <property type="entry name" value="Ribosomal_bL25/Gln-tRNA_synth"/>
</dbReference>
<dbReference type="SUPFAM" id="SSF50715">
    <property type="entry name" value="Ribosomal protein L25-like"/>
    <property type="match status" value="1"/>
</dbReference>
<dbReference type="GO" id="GO:0006412">
    <property type="term" value="P:translation"/>
    <property type="evidence" value="ECO:0007669"/>
    <property type="project" value="InterPro"/>
</dbReference>
<name>A0A183GHX8_HELPZ</name>
<protein>
    <submittedName>
        <fullName evidence="2">tRNA-synt_1c_C domain-containing protein</fullName>
    </submittedName>
</protein>
<dbReference type="InterPro" id="IPR020056">
    <property type="entry name" value="Rbsml_bL25/Gln-tRNA_synth_N"/>
</dbReference>
<proteinExistence type="predicted"/>
<evidence type="ECO:0000313" key="2">
    <source>
        <dbReference type="WBParaSite" id="HPBE_0002220001-mRNA-1"/>
    </source>
</evidence>